<dbReference type="PANTHER" id="PTHR22953:SF153">
    <property type="entry name" value="PURPLE ACID PHOSPHATASE"/>
    <property type="match status" value="1"/>
</dbReference>
<dbReference type="RefSeq" id="WP_145431961.1">
    <property type="nucleotide sequence ID" value="NZ_CP036339.1"/>
</dbReference>
<name>A0A517TVI1_9BACT</name>
<dbReference type="OrthoDB" id="9809781at2"/>
<feature type="domain" description="Calcineurin-like phosphoesterase" evidence="2">
    <location>
        <begin position="64"/>
        <end position="257"/>
    </location>
</feature>
<keyword evidence="4" id="KW-1185">Reference proteome</keyword>
<dbReference type="Proteomes" id="UP000317909">
    <property type="component" value="Chromosome"/>
</dbReference>
<dbReference type="SUPFAM" id="SSF56300">
    <property type="entry name" value="Metallo-dependent phosphatases"/>
    <property type="match status" value="1"/>
</dbReference>
<accession>A0A517TVI1</accession>
<proteinExistence type="predicted"/>
<dbReference type="KEGG" id="llh:I41_15600"/>
<gene>
    <name evidence="3" type="ORF">I41_15600</name>
</gene>
<evidence type="ECO:0000313" key="3">
    <source>
        <dbReference type="EMBL" id="QDT72385.1"/>
    </source>
</evidence>
<protein>
    <recommendedName>
        <fullName evidence="2">Calcineurin-like phosphoesterase domain-containing protein</fullName>
    </recommendedName>
</protein>
<dbReference type="AlphaFoldDB" id="A0A517TVI1"/>
<organism evidence="3 4">
    <name type="scientific">Lacipirellula limnantheis</name>
    <dbReference type="NCBI Taxonomy" id="2528024"/>
    <lineage>
        <taxon>Bacteria</taxon>
        <taxon>Pseudomonadati</taxon>
        <taxon>Planctomycetota</taxon>
        <taxon>Planctomycetia</taxon>
        <taxon>Pirellulales</taxon>
        <taxon>Lacipirellulaceae</taxon>
        <taxon>Lacipirellula</taxon>
    </lineage>
</organism>
<dbReference type="InterPro" id="IPR004843">
    <property type="entry name" value="Calcineurin-like_PHP"/>
</dbReference>
<dbReference type="InterPro" id="IPR029052">
    <property type="entry name" value="Metallo-depent_PP-like"/>
</dbReference>
<dbReference type="PROSITE" id="PS00018">
    <property type="entry name" value="EF_HAND_1"/>
    <property type="match status" value="1"/>
</dbReference>
<dbReference type="InterPro" id="IPR039331">
    <property type="entry name" value="PAPs-like"/>
</dbReference>
<evidence type="ECO:0000259" key="2">
    <source>
        <dbReference type="Pfam" id="PF00149"/>
    </source>
</evidence>
<reference evidence="3 4" key="1">
    <citation type="submission" date="2019-02" db="EMBL/GenBank/DDBJ databases">
        <title>Deep-cultivation of Planctomycetes and their phenomic and genomic characterization uncovers novel biology.</title>
        <authorList>
            <person name="Wiegand S."/>
            <person name="Jogler M."/>
            <person name="Boedeker C."/>
            <person name="Pinto D."/>
            <person name="Vollmers J."/>
            <person name="Rivas-Marin E."/>
            <person name="Kohn T."/>
            <person name="Peeters S.H."/>
            <person name="Heuer A."/>
            <person name="Rast P."/>
            <person name="Oberbeckmann S."/>
            <person name="Bunk B."/>
            <person name="Jeske O."/>
            <person name="Meyerdierks A."/>
            <person name="Storesund J.E."/>
            <person name="Kallscheuer N."/>
            <person name="Luecker S."/>
            <person name="Lage O.M."/>
            <person name="Pohl T."/>
            <person name="Merkel B.J."/>
            <person name="Hornburger P."/>
            <person name="Mueller R.-W."/>
            <person name="Bruemmer F."/>
            <person name="Labrenz M."/>
            <person name="Spormann A.M."/>
            <person name="Op den Camp H."/>
            <person name="Overmann J."/>
            <person name="Amann R."/>
            <person name="Jetten M.S.M."/>
            <person name="Mascher T."/>
            <person name="Medema M.H."/>
            <person name="Devos D.P."/>
            <person name="Kaster A.-K."/>
            <person name="Ovreas L."/>
            <person name="Rohde M."/>
            <person name="Galperin M.Y."/>
            <person name="Jogler C."/>
        </authorList>
    </citation>
    <scope>NUCLEOTIDE SEQUENCE [LARGE SCALE GENOMIC DNA]</scope>
    <source>
        <strain evidence="3 4">I41</strain>
    </source>
</reference>
<dbReference type="EMBL" id="CP036339">
    <property type="protein sequence ID" value="QDT72385.1"/>
    <property type="molecule type" value="Genomic_DNA"/>
</dbReference>
<dbReference type="InterPro" id="IPR018247">
    <property type="entry name" value="EF_Hand_1_Ca_BS"/>
</dbReference>
<dbReference type="Gene3D" id="3.60.21.10">
    <property type="match status" value="1"/>
</dbReference>
<sequence length="446" mass="48001">MDRRKPYLIWRLSATTITAGLASFVAAFLPLKTVAATVLAAVGDLGSTQVGATHVASLVGSASWQTDYVLALGDNSGSNYMPGSPEWDDVIGKRYGQFIQKRSGAGAPAYPQQTSEVQRFFPVVGDHDRDLTSGSISGYLDYFHFHTTPGGSAGRLPDGVHDDSQSYYDVALPIEGGAGSVHVFAMDSEAFAYSPQSRASRIEWLRDGLRNSTATWKFVTMHSPPYSSSLHNSNPLYQLPFQQWGAHAVLSGHDHVYERVSATNAGEVDMPYFVNGLGGSNIYPFTANRAPGSEFRYNQDFGAMRITVSDNEAIFEFFSIDSYGGDQAANGTLLDSFTLSKNALPTPPVLGADFNDDGLVDEVDLSMWRSAVGSNAGGDANSDGQSDGDDFLTWQQQRSNFRPDHPPTLEVVPEPVSLACGLQAAVALAIARRRPSGPHQLTAQLA</sequence>
<evidence type="ECO:0000256" key="1">
    <source>
        <dbReference type="ARBA" id="ARBA00022729"/>
    </source>
</evidence>
<keyword evidence="1" id="KW-0732">Signal</keyword>
<dbReference type="Pfam" id="PF00149">
    <property type="entry name" value="Metallophos"/>
    <property type="match status" value="1"/>
</dbReference>
<dbReference type="GO" id="GO:0003993">
    <property type="term" value="F:acid phosphatase activity"/>
    <property type="evidence" value="ECO:0007669"/>
    <property type="project" value="InterPro"/>
</dbReference>
<dbReference type="PANTHER" id="PTHR22953">
    <property type="entry name" value="ACID PHOSPHATASE RELATED"/>
    <property type="match status" value="1"/>
</dbReference>
<evidence type="ECO:0000313" key="4">
    <source>
        <dbReference type="Proteomes" id="UP000317909"/>
    </source>
</evidence>